<dbReference type="EMBL" id="VSSQ01000075">
    <property type="protein sequence ID" value="MPL73680.1"/>
    <property type="molecule type" value="Genomic_DNA"/>
</dbReference>
<evidence type="ECO:0000313" key="2">
    <source>
        <dbReference type="EMBL" id="MPL73680.1"/>
    </source>
</evidence>
<organism evidence="2">
    <name type="scientific">bioreactor metagenome</name>
    <dbReference type="NCBI Taxonomy" id="1076179"/>
    <lineage>
        <taxon>unclassified sequences</taxon>
        <taxon>metagenomes</taxon>
        <taxon>ecological metagenomes</taxon>
    </lineage>
</organism>
<feature type="compositionally biased region" description="Basic and acidic residues" evidence="1">
    <location>
        <begin position="1093"/>
        <end position="1105"/>
    </location>
</feature>
<protein>
    <submittedName>
        <fullName evidence="2">Uncharacterized protein</fullName>
    </submittedName>
</protein>
<proteinExistence type="predicted"/>
<feature type="region of interest" description="Disordered" evidence="1">
    <location>
        <begin position="1050"/>
        <end position="1105"/>
    </location>
</feature>
<evidence type="ECO:0000256" key="1">
    <source>
        <dbReference type="SAM" id="MobiDB-lite"/>
    </source>
</evidence>
<name>A0A644U3I8_9ZZZZ</name>
<sequence>MVPGSGLCGLLRLDHLFGQVLGDGEGALDPLGVRGPVALDHHLVAADLRRALLALQEVDETRRVREAVAVELHRRALRPRVHLRDVGALRHRLDPHHQQQGVHLARKLPEAVDQLGGKALELDLRRQAREPAVEAEPDVEIGDEAFGDHHRHAEVDLRRPFAVALGLGQLARFQPRDGFLEHRLIELVADFPDMARLFFAQKVAGAAQVEILACQGEARAEIVERAQQPQPLHRLRRQRQARLRRQVAIGAQLRAPDPAADLVELGEAEHVGTVDDHRVRGRDVEAALDDGRRQQHVILAVVEGVHPRVELARRHLAMRGDEADLRHMGTQELLDLGQVGDARHDVEALAAAEALAQERLAHGDRVELADIGADRQAVDRRRADHAQIAHAGQAELQRARDRRCGEGEHMDFRAHFLQAFLVVHTEMLLLVDHQQAEVAEFHRLGQHRMGADDDVDGAIGQPLAGLRGVFRRDETAERADLECGAAEALGEGLVMLAGKQRRRRDHRHLHARGRGDEGRAHRHLGLAEAHVADHQPVHRPARLQVLDHVVDGVQLVLGLAVGEACGEGLPFVMRRLEDRCVAQHPFRRDPHQPVGDLPDAFLQPGLLRLPGAAAELVEKPVLVAIAAEQLDVGDGDVKPIAARIFQKHAVERRAKRGDGLEPLVAADAMIDMHDKIARRQALRLGQEILGLASLLRPADEPVAEHVLLGDHGEPLGLEARVERPDRKAEARDLAPVADEGRAAEPLVLEKPLQTLARALGPAGQNHRALLQPVFDMPFQGPEQADVLKLALGREIAPDAGAGVQDAGAGWRRQHLQLQHPVCCQNRFPGGFVEIKKPRRRRLVDGVDPVAPGHRLAPRVVLIGDPLPPRDPRRLDLVVEHHARLGQIVEEGLEPVVEEAEPMLHAGVLAPGRDRFVQRIVRAARAEFDAVVLPETGDRGLVEDHLAHRGKLDRLQLFGGALADRIEAARAVEHVAEEVEPHRPRLARRVDVDDAAAHRVIAGLGHGGDGREAHPHQERTQLFLAHRAADAGGEARGGDKRAGGDALHRGVECREQHEGPGNTGGERRKRRHPRGRDLGIGRDPVIGQTIPGREGQHHRLGREEGERGAHRLEPAIVAGDMDHRTAAGQLLRDQLRIIALGGTGQQKMFHASGGIRPVRGVKSPAGLSPRNSG</sequence>
<accession>A0A644U3I8</accession>
<comment type="caution">
    <text evidence="2">The sequence shown here is derived from an EMBL/GenBank/DDBJ whole genome shotgun (WGS) entry which is preliminary data.</text>
</comment>
<dbReference type="AlphaFoldDB" id="A0A644U3I8"/>
<gene>
    <name evidence="2" type="ORF">SDC9_19486</name>
</gene>
<reference evidence="2" key="1">
    <citation type="submission" date="2019-08" db="EMBL/GenBank/DDBJ databases">
        <authorList>
            <person name="Kucharzyk K."/>
            <person name="Murdoch R.W."/>
            <person name="Higgins S."/>
            <person name="Loffler F."/>
        </authorList>
    </citation>
    <scope>NUCLEOTIDE SEQUENCE</scope>
</reference>